<dbReference type="PANTHER" id="PTHR36000:SF2">
    <property type="entry name" value="DEFECTIVE 1273 PROTEIN, PUTATIVE-RELATED"/>
    <property type="match status" value="1"/>
</dbReference>
<keyword evidence="1" id="KW-0812">Transmembrane</keyword>
<proteinExistence type="predicted"/>
<accession>A0ABM0VVR5</accession>
<evidence type="ECO:0000256" key="1">
    <source>
        <dbReference type="SAM" id="Phobius"/>
    </source>
</evidence>
<protein>
    <submittedName>
        <fullName evidence="3">Uncharacterized protein LOC104742477</fullName>
    </submittedName>
</protein>
<dbReference type="PANTHER" id="PTHR36000">
    <property type="entry name" value="DEFECTIVE 1273 PROTEIN, PUTATIVE-RELATED"/>
    <property type="match status" value="1"/>
</dbReference>
<dbReference type="RefSeq" id="XP_010461789.1">
    <property type="nucleotide sequence ID" value="XM_010463487.2"/>
</dbReference>
<feature type="transmembrane region" description="Helical" evidence="1">
    <location>
        <begin position="146"/>
        <end position="168"/>
    </location>
</feature>
<reference evidence="2" key="1">
    <citation type="journal article" date="2014" name="Nat. Commun.">
        <title>The emerging biofuel crop Camelina sativa retains a highly undifferentiated hexaploid genome structure.</title>
        <authorList>
            <person name="Kagale S."/>
            <person name="Koh C."/>
            <person name="Nixon J."/>
            <person name="Bollina V."/>
            <person name="Clarke W.E."/>
            <person name="Tuteja R."/>
            <person name="Spillane C."/>
            <person name="Robinson S.J."/>
            <person name="Links M.G."/>
            <person name="Clarke C."/>
            <person name="Higgins E.E."/>
            <person name="Huebert T."/>
            <person name="Sharpe A.G."/>
            <person name="Parkin I.A."/>
        </authorList>
    </citation>
    <scope>NUCLEOTIDE SEQUENCE [LARGE SCALE GENOMIC DNA]</scope>
    <source>
        <strain evidence="2">cv. DH55</strain>
    </source>
</reference>
<evidence type="ECO:0000313" key="2">
    <source>
        <dbReference type="Proteomes" id="UP000694864"/>
    </source>
</evidence>
<sequence>MVKLFLVSIIPRSSRDLTVVTGSEPLLQWTHSKKSKYQFFKNIMAMSHLFLSSPRPSMALRLHSTQFTLFYSKNNKGCTFKGANEAKVSKRPLLCRSIHMESEHLGEPKRLSFDNLLRVTKDVWDNSPQPVKEFPWNRAFGNFIQLILDLAISVVKFFFVPILAVSSISEMSYCAHERKLALVPFPLVLGMVVAGIMQEAALKISPRLKEAEVPWHLLAMMMFFTLIKLPGPYYPYWGRLFVPHFANGVLLRALWSMFFWYKKTRNTSGNPLQNQSVEAK</sequence>
<dbReference type="Proteomes" id="UP000694864">
    <property type="component" value="Chromosome 14"/>
</dbReference>
<keyword evidence="1" id="KW-1133">Transmembrane helix</keyword>
<keyword evidence="2" id="KW-1185">Reference proteome</keyword>
<name>A0ABM0VVR5_CAMSA</name>
<evidence type="ECO:0000313" key="3">
    <source>
        <dbReference type="RefSeq" id="XP_010461789.1"/>
    </source>
</evidence>
<organism evidence="2 3">
    <name type="scientific">Camelina sativa</name>
    <name type="common">False flax</name>
    <name type="synonym">Myagrum sativum</name>
    <dbReference type="NCBI Taxonomy" id="90675"/>
    <lineage>
        <taxon>Eukaryota</taxon>
        <taxon>Viridiplantae</taxon>
        <taxon>Streptophyta</taxon>
        <taxon>Embryophyta</taxon>
        <taxon>Tracheophyta</taxon>
        <taxon>Spermatophyta</taxon>
        <taxon>Magnoliopsida</taxon>
        <taxon>eudicotyledons</taxon>
        <taxon>Gunneridae</taxon>
        <taxon>Pentapetalae</taxon>
        <taxon>rosids</taxon>
        <taxon>malvids</taxon>
        <taxon>Brassicales</taxon>
        <taxon>Brassicaceae</taxon>
        <taxon>Camelineae</taxon>
        <taxon>Camelina</taxon>
    </lineage>
</organism>
<gene>
    <name evidence="3" type="primary">LOC104742477</name>
</gene>
<keyword evidence="1" id="KW-0472">Membrane</keyword>
<dbReference type="GeneID" id="104742477"/>
<feature type="transmembrane region" description="Helical" evidence="1">
    <location>
        <begin position="213"/>
        <end position="234"/>
    </location>
</feature>
<reference evidence="3" key="2">
    <citation type="submission" date="2025-08" db="UniProtKB">
        <authorList>
            <consortium name="RefSeq"/>
        </authorList>
    </citation>
    <scope>IDENTIFICATION</scope>
    <source>
        <tissue evidence="3">Leaf</tissue>
    </source>
</reference>
<feature type="transmembrane region" description="Helical" evidence="1">
    <location>
        <begin position="180"/>
        <end position="201"/>
    </location>
</feature>